<dbReference type="GO" id="GO:0005975">
    <property type="term" value="P:carbohydrate metabolic process"/>
    <property type="evidence" value="ECO:0007669"/>
    <property type="project" value="InterPro"/>
</dbReference>
<dbReference type="EC" id="5.4.2.10" evidence="4"/>
<dbReference type="NCBIfam" id="TIGR00756">
    <property type="entry name" value="PPR"/>
    <property type="match status" value="7"/>
</dbReference>
<dbReference type="GO" id="GO:0003723">
    <property type="term" value="F:RNA binding"/>
    <property type="evidence" value="ECO:0007669"/>
    <property type="project" value="InterPro"/>
</dbReference>
<dbReference type="EMBL" id="QZWG01000020">
    <property type="protein sequence ID" value="RZB43120.1"/>
    <property type="molecule type" value="Genomic_DNA"/>
</dbReference>
<keyword evidence="4" id="KW-0413">Isomerase</keyword>
<dbReference type="SUPFAM" id="SSF53738">
    <property type="entry name" value="Phosphoglucomutase, first 3 domains"/>
    <property type="match status" value="1"/>
</dbReference>
<reference evidence="4 5" key="1">
    <citation type="submission" date="2018-09" db="EMBL/GenBank/DDBJ databases">
        <title>A high-quality reference genome of wild soybean provides a powerful tool to mine soybean genomes.</title>
        <authorList>
            <person name="Xie M."/>
            <person name="Chung C.Y.L."/>
            <person name="Li M.-W."/>
            <person name="Wong F.-L."/>
            <person name="Chan T.-F."/>
            <person name="Lam H.-M."/>
        </authorList>
    </citation>
    <scope>NUCLEOTIDE SEQUENCE [LARGE SCALE GENOMIC DNA]</scope>
    <source>
        <strain evidence="5">cv. W05</strain>
        <tissue evidence="4">Hypocotyl of etiolated seedlings</tissue>
    </source>
</reference>
<evidence type="ECO:0000259" key="3">
    <source>
        <dbReference type="Pfam" id="PF09353"/>
    </source>
</evidence>
<dbReference type="InterPro" id="IPR018962">
    <property type="entry name" value="DUF1995"/>
</dbReference>
<dbReference type="FunFam" id="1.25.40.10:FF:002057">
    <property type="entry name" value="Transcription factor EMB1444"/>
    <property type="match status" value="1"/>
</dbReference>
<dbReference type="GO" id="GO:0009451">
    <property type="term" value="P:RNA modification"/>
    <property type="evidence" value="ECO:0007669"/>
    <property type="project" value="InterPro"/>
</dbReference>
<sequence length="1138" mass="128157">MITASHNKVSDNGVKIADPSGGMLSQHWESFADALANAPSPQHLLLKGSRWVGTGKSKCFWGETRDQVEMLCFKQLNRHEQGFKLQSIFPRILKSSFRNVYRINHSRPRKSPFPFPKRTECDESLLLHYLSNGWLNDARNLLQNSSGGDLHLRVVRWTSLLSNFSRHGFVAEARTLFDIMPHRNLVSYNSMLSVYLRSGMLDEASRFFDTMPERNVVSWTAMLGGFSDAGRIEDAKKVFDEMPERNVVSWNAMVVALVRNGDLEEARIVFEETPYKNVVSWNAMIAGYVERGRMNEARELFEKMEFRNVVTWTSMISGYCREGNLEGAYCLFRAMPEKNVVSWTAMIGGFAWNGFYEEALLLFLEMLRVSDAKPNGETFVSLVYACGGLGFSCIGKQLHAQLIVNSWGIDDYDGRLRRGLVRMYSGFGLMDSAHNVLEGNLKDCDDQCFNSMINGYVQAGQLESAQELFDMVPVRNKVASTCMIAGYLSAGQVLKAWNLFNDMPDRDSIAWTEMIYGYVQNELIAEAFCLFVEMMAHGVSPMSSTYAVLFGAMGSVAYLDQGRQLHGMQLKTVYVYDLILENSLIAMYTKCGEIDDAYRIFSNMTYRDKISWNTMIMGLSDHGMANKALKVYETMLEFGIYPDGLTFLGVLTACAHAGLVDKGWELFLAMVNAYAIQPGLEHYVSIINLLGRAGKVKEAEEFVLRLPVEPNHAIWGALIGVCGFSKTNADVARRAAKRLFELEPLNAPGHVALCNIYAANDRHIEDTSLRKEMRMKDKGMKASEQDYFEQLSSSFRCLVDLIPAEKCKFDGVNNKVVVDAANGVGGVKLKYLGKLLNGLIIEVRNSSEDGGVLNDGVGADYVQKEKVLPNSFGSKDTGISLIWNQLYGHPNTCISVPLARVAADLAIKDNRQLMEIEFPTAGLGSVPGDGEGGIEMTESMQLIREFCDRFISSEKVTRTRIFFPEASEVDFARQSVFSGCSFKLDYLTKPSFFEDFGFVEKIKMSDRVKTGDELFLVGYPYFNVNEMLVVEELYKEAVLNTERKLIIFNGELDRIRSGYYPSFFYPKLAALTKSFLPMMETVYYIHNFKGRNGGTLFRCYPGLWKVLRRVGNRKYVCLHQQNSMPSLKEVALEILPSA</sequence>
<feature type="domain" description="DUF1995" evidence="3">
    <location>
        <begin position="899"/>
        <end position="1131"/>
    </location>
</feature>
<feature type="repeat" description="PPR" evidence="2">
    <location>
        <begin position="608"/>
        <end position="642"/>
    </location>
</feature>
<proteinExistence type="predicted"/>
<keyword evidence="5" id="KW-1185">Reference proteome</keyword>
<dbReference type="Pfam" id="PF01535">
    <property type="entry name" value="PPR"/>
    <property type="match status" value="10"/>
</dbReference>
<evidence type="ECO:0000313" key="5">
    <source>
        <dbReference type="Proteomes" id="UP000289340"/>
    </source>
</evidence>
<dbReference type="Pfam" id="PF09353">
    <property type="entry name" value="DUF1995"/>
    <property type="match status" value="1"/>
</dbReference>
<feature type="repeat" description="PPR" evidence="2">
    <location>
        <begin position="507"/>
        <end position="541"/>
    </location>
</feature>
<gene>
    <name evidence="4" type="ORF">D0Y65_053636</name>
</gene>
<dbReference type="Gene3D" id="3.40.120.10">
    <property type="entry name" value="Alpha-D-Glucose-1,6-Bisphosphate, subunit A, domain 3"/>
    <property type="match status" value="1"/>
</dbReference>
<dbReference type="InterPro" id="IPR011990">
    <property type="entry name" value="TPR-like_helical_dom_sf"/>
</dbReference>
<dbReference type="PANTHER" id="PTHR47926">
    <property type="entry name" value="PENTATRICOPEPTIDE REPEAT-CONTAINING PROTEIN"/>
    <property type="match status" value="1"/>
</dbReference>
<feature type="repeat" description="PPR" evidence="2">
    <location>
        <begin position="308"/>
        <end position="342"/>
    </location>
</feature>
<dbReference type="PROSITE" id="PS51375">
    <property type="entry name" value="PPR"/>
    <property type="match status" value="7"/>
</dbReference>
<feature type="repeat" description="PPR" evidence="2">
    <location>
        <begin position="184"/>
        <end position="214"/>
    </location>
</feature>
<feature type="repeat" description="PPR" evidence="2">
    <location>
        <begin position="445"/>
        <end position="479"/>
    </location>
</feature>
<dbReference type="InterPro" id="IPR046960">
    <property type="entry name" value="PPR_At4g14850-like_plant"/>
</dbReference>
<protein>
    <submittedName>
        <fullName evidence="4">Pentatricopeptide repeat-containing protein, mitochondrial isoform A</fullName>
        <ecNumber evidence="4">5.4.2.10</ecNumber>
    </submittedName>
</protein>
<feature type="repeat" description="PPR" evidence="2">
    <location>
        <begin position="215"/>
        <end position="249"/>
    </location>
</feature>
<dbReference type="InterPro" id="IPR002885">
    <property type="entry name" value="PPR_rpt"/>
</dbReference>
<dbReference type="Gene3D" id="1.25.40.10">
    <property type="entry name" value="Tetratricopeptide repeat domain"/>
    <property type="match status" value="6"/>
</dbReference>
<dbReference type="FunFam" id="1.25.40.10:FF:002419">
    <property type="entry name" value="Pentatricopeptide repeat-containing protein"/>
    <property type="match status" value="1"/>
</dbReference>
<dbReference type="FunFam" id="1.25.40.10:FF:001746">
    <property type="entry name" value="Pentatricopeptide repeat-containing protein mitochondrial"/>
    <property type="match status" value="1"/>
</dbReference>
<dbReference type="AlphaFoldDB" id="A0A445F2Y5"/>
<dbReference type="InterPro" id="IPR016055">
    <property type="entry name" value="A-D-PHexomutase_a/b/a-I/II/III"/>
</dbReference>
<dbReference type="PANTHER" id="PTHR47926:SF404">
    <property type="entry name" value="(PPR) REPEAT-CONTAINING PROTEIN, PUTATIVE-RELATED"/>
    <property type="match status" value="1"/>
</dbReference>
<dbReference type="SUPFAM" id="SSF48452">
    <property type="entry name" value="TPR-like"/>
    <property type="match status" value="1"/>
</dbReference>
<dbReference type="FunFam" id="1.25.40.10:FF:001543">
    <property type="entry name" value="Pentatricopeptide repeat-containing protein At1g32415, mitochondrial"/>
    <property type="match status" value="1"/>
</dbReference>
<dbReference type="Proteomes" id="UP000289340">
    <property type="component" value="Chromosome 20"/>
</dbReference>
<dbReference type="GO" id="GO:0008966">
    <property type="term" value="F:phosphoglucosamine mutase activity"/>
    <property type="evidence" value="ECO:0007669"/>
    <property type="project" value="UniProtKB-EC"/>
</dbReference>
<feature type="repeat" description="PPR" evidence="2">
    <location>
        <begin position="277"/>
        <end position="307"/>
    </location>
</feature>
<evidence type="ECO:0000313" key="4">
    <source>
        <dbReference type="EMBL" id="RZB43120.1"/>
    </source>
</evidence>
<dbReference type="Pfam" id="PF13041">
    <property type="entry name" value="PPR_2"/>
    <property type="match status" value="3"/>
</dbReference>
<evidence type="ECO:0000256" key="1">
    <source>
        <dbReference type="ARBA" id="ARBA00022737"/>
    </source>
</evidence>
<name>A0A445F2Y5_GLYSO</name>
<keyword evidence="1" id="KW-0677">Repeat</keyword>
<evidence type="ECO:0000256" key="2">
    <source>
        <dbReference type="PROSITE-ProRule" id="PRU00708"/>
    </source>
</evidence>
<accession>A0A445F2Y5</accession>
<comment type="caution">
    <text evidence="4">The sequence shown here is derived from an EMBL/GenBank/DDBJ whole genome shotgun (WGS) entry which is preliminary data.</text>
</comment>
<organism evidence="4 5">
    <name type="scientific">Glycine soja</name>
    <name type="common">Wild soybean</name>
    <dbReference type="NCBI Taxonomy" id="3848"/>
    <lineage>
        <taxon>Eukaryota</taxon>
        <taxon>Viridiplantae</taxon>
        <taxon>Streptophyta</taxon>
        <taxon>Embryophyta</taxon>
        <taxon>Tracheophyta</taxon>
        <taxon>Spermatophyta</taxon>
        <taxon>Magnoliopsida</taxon>
        <taxon>eudicotyledons</taxon>
        <taxon>Gunneridae</taxon>
        <taxon>Pentapetalae</taxon>
        <taxon>rosids</taxon>
        <taxon>fabids</taxon>
        <taxon>Fabales</taxon>
        <taxon>Fabaceae</taxon>
        <taxon>Papilionoideae</taxon>
        <taxon>50 kb inversion clade</taxon>
        <taxon>NPAAA clade</taxon>
        <taxon>indigoferoid/millettioid clade</taxon>
        <taxon>Phaseoleae</taxon>
        <taxon>Glycine</taxon>
        <taxon>Glycine subgen. Soja</taxon>
    </lineage>
</organism>